<keyword evidence="12 16" id="KW-0472">Membrane</keyword>
<dbReference type="InterPro" id="IPR001841">
    <property type="entry name" value="Znf_RING"/>
</dbReference>
<keyword evidence="19" id="KW-1185">Reference proteome</keyword>
<evidence type="ECO:0000256" key="14">
    <source>
        <dbReference type="PROSITE-ProRule" id="PRU00175"/>
    </source>
</evidence>
<comment type="subcellular location">
    <subcellularLocation>
        <location evidence="2">Membrane</location>
        <topology evidence="2">Single-pass membrane protein</topology>
    </subcellularLocation>
</comment>
<dbReference type="PANTHER" id="PTHR46913">
    <property type="entry name" value="RING-H2 FINGER PROTEIN ATL16"/>
    <property type="match status" value="1"/>
</dbReference>
<feature type="transmembrane region" description="Helical" evidence="16">
    <location>
        <begin position="29"/>
        <end position="51"/>
    </location>
</feature>
<reference evidence="18 19" key="1">
    <citation type="journal article" date="2024" name="G3 (Bethesda)">
        <title>Genome assembly of Hibiscus sabdariffa L. provides insights into metabolisms of medicinal natural products.</title>
        <authorList>
            <person name="Kim T."/>
        </authorList>
    </citation>
    <scope>NUCLEOTIDE SEQUENCE [LARGE SCALE GENOMIC DNA]</scope>
    <source>
        <strain evidence="18">TK-2024</strain>
        <tissue evidence="18">Old leaves</tissue>
    </source>
</reference>
<keyword evidence="11 16" id="KW-1133">Transmembrane helix</keyword>
<comment type="pathway">
    <text evidence="3">Protein modification; protein ubiquitination.</text>
</comment>
<dbReference type="EMBL" id="JBBPBM010000002">
    <property type="protein sequence ID" value="KAK8596532.1"/>
    <property type="molecule type" value="Genomic_DNA"/>
</dbReference>
<dbReference type="PANTHER" id="PTHR46913:SF1">
    <property type="entry name" value="RING-H2 FINGER PROTEIN ATL16"/>
    <property type="match status" value="1"/>
</dbReference>
<evidence type="ECO:0000256" key="10">
    <source>
        <dbReference type="ARBA" id="ARBA00022833"/>
    </source>
</evidence>
<dbReference type="EC" id="2.3.2.27" evidence="4"/>
<evidence type="ECO:0000256" key="9">
    <source>
        <dbReference type="ARBA" id="ARBA00022786"/>
    </source>
</evidence>
<evidence type="ECO:0000313" key="18">
    <source>
        <dbReference type="EMBL" id="KAK8596532.1"/>
    </source>
</evidence>
<feature type="compositionally biased region" description="Low complexity" evidence="15">
    <location>
        <begin position="191"/>
        <end position="201"/>
    </location>
</feature>
<keyword evidence="8 14" id="KW-0863">Zinc-finger</keyword>
<evidence type="ECO:0000256" key="2">
    <source>
        <dbReference type="ARBA" id="ARBA00004167"/>
    </source>
</evidence>
<accession>A0ABR2G7H3</accession>
<evidence type="ECO:0000259" key="17">
    <source>
        <dbReference type="PROSITE" id="PS50089"/>
    </source>
</evidence>
<dbReference type="InterPro" id="IPR044600">
    <property type="entry name" value="ATL1/ATL16-like"/>
</dbReference>
<keyword evidence="9" id="KW-0833">Ubl conjugation pathway</keyword>
<comment type="catalytic activity">
    <reaction evidence="1">
        <text>S-ubiquitinyl-[E2 ubiquitin-conjugating enzyme]-L-cysteine + [acceptor protein]-L-lysine = [E2 ubiquitin-conjugating enzyme]-L-cysteine + N(6)-ubiquitinyl-[acceptor protein]-L-lysine.</text>
        <dbReference type="EC" id="2.3.2.27"/>
    </reaction>
</comment>
<evidence type="ECO:0000313" key="19">
    <source>
        <dbReference type="Proteomes" id="UP001472677"/>
    </source>
</evidence>
<evidence type="ECO:0000256" key="7">
    <source>
        <dbReference type="ARBA" id="ARBA00022723"/>
    </source>
</evidence>
<evidence type="ECO:0000256" key="3">
    <source>
        <dbReference type="ARBA" id="ARBA00004906"/>
    </source>
</evidence>
<evidence type="ECO:0000256" key="5">
    <source>
        <dbReference type="ARBA" id="ARBA00022679"/>
    </source>
</evidence>
<evidence type="ECO:0000256" key="6">
    <source>
        <dbReference type="ARBA" id="ARBA00022692"/>
    </source>
</evidence>
<evidence type="ECO:0000256" key="1">
    <source>
        <dbReference type="ARBA" id="ARBA00000900"/>
    </source>
</evidence>
<feature type="domain" description="RING-type" evidence="17">
    <location>
        <begin position="121"/>
        <end position="163"/>
    </location>
</feature>
<keyword evidence="5" id="KW-0808">Transferase</keyword>
<dbReference type="Pfam" id="PF13639">
    <property type="entry name" value="zf-RING_2"/>
    <property type="match status" value="1"/>
</dbReference>
<feature type="region of interest" description="Disordered" evidence="15">
    <location>
        <begin position="186"/>
        <end position="209"/>
    </location>
</feature>
<evidence type="ECO:0000256" key="11">
    <source>
        <dbReference type="ARBA" id="ARBA00022989"/>
    </source>
</evidence>
<proteinExistence type="inferred from homology"/>
<gene>
    <name evidence="18" type="ORF">V6N12_065018</name>
</gene>
<evidence type="ECO:0000256" key="16">
    <source>
        <dbReference type="SAM" id="Phobius"/>
    </source>
</evidence>
<dbReference type="InterPro" id="IPR013083">
    <property type="entry name" value="Znf_RING/FYVE/PHD"/>
</dbReference>
<keyword evidence="10" id="KW-0862">Zinc</keyword>
<dbReference type="Proteomes" id="UP001472677">
    <property type="component" value="Unassembled WGS sequence"/>
</dbReference>
<organism evidence="18 19">
    <name type="scientific">Hibiscus sabdariffa</name>
    <name type="common">roselle</name>
    <dbReference type="NCBI Taxonomy" id="183260"/>
    <lineage>
        <taxon>Eukaryota</taxon>
        <taxon>Viridiplantae</taxon>
        <taxon>Streptophyta</taxon>
        <taxon>Embryophyta</taxon>
        <taxon>Tracheophyta</taxon>
        <taxon>Spermatophyta</taxon>
        <taxon>Magnoliopsida</taxon>
        <taxon>eudicotyledons</taxon>
        <taxon>Gunneridae</taxon>
        <taxon>Pentapetalae</taxon>
        <taxon>rosids</taxon>
        <taxon>malvids</taxon>
        <taxon>Malvales</taxon>
        <taxon>Malvaceae</taxon>
        <taxon>Malvoideae</taxon>
        <taxon>Hibiscus</taxon>
    </lineage>
</organism>
<comment type="caution">
    <text evidence="18">The sequence shown here is derived from an EMBL/GenBank/DDBJ whole genome shotgun (WGS) entry which is preliminary data.</text>
</comment>
<keyword evidence="7" id="KW-0479">Metal-binding</keyword>
<evidence type="ECO:0000256" key="8">
    <source>
        <dbReference type="ARBA" id="ARBA00022771"/>
    </source>
</evidence>
<keyword evidence="6 16" id="KW-0812">Transmembrane</keyword>
<evidence type="ECO:0000256" key="4">
    <source>
        <dbReference type="ARBA" id="ARBA00012483"/>
    </source>
</evidence>
<dbReference type="Gene3D" id="3.30.40.10">
    <property type="entry name" value="Zinc/RING finger domain, C3HC4 (zinc finger)"/>
    <property type="match status" value="1"/>
</dbReference>
<evidence type="ECO:0000256" key="15">
    <source>
        <dbReference type="SAM" id="MobiDB-lite"/>
    </source>
</evidence>
<dbReference type="PROSITE" id="PS50089">
    <property type="entry name" value="ZF_RING_2"/>
    <property type="match status" value="1"/>
</dbReference>
<dbReference type="SMART" id="SM00184">
    <property type="entry name" value="RING"/>
    <property type="match status" value="1"/>
</dbReference>
<evidence type="ECO:0000256" key="12">
    <source>
        <dbReference type="ARBA" id="ARBA00023136"/>
    </source>
</evidence>
<dbReference type="SUPFAM" id="SSF57850">
    <property type="entry name" value="RING/U-box"/>
    <property type="match status" value="1"/>
</dbReference>
<comment type="similarity">
    <text evidence="13">Belongs to the RING-type zinc finger family. ATL subfamily.</text>
</comment>
<name>A0ABR2G7H3_9ROSI</name>
<dbReference type="CDD" id="cd16461">
    <property type="entry name" value="RING-H2_EL5-like"/>
    <property type="match status" value="1"/>
</dbReference>
<sequence>MSVSLDSPDQTSNPISHLLRSIPSYDGNVLLAAIISLLLVILFVLLLHVYAKWFLAQARRRSRSSSLSHVFRPDRFRHFHAFTFDATFPTTPSKGLDPSAISSIPLFVFKAEQHYKLGSECVICLSLFEDNEVGRNLPKCGHGFHVECIDMWLHSHSNCPVCRAPVLSNDTDSEVSSLETGVEALNGENLNDSSDSGAAAIDDNDNDNDNLSATSSLTLSLKRMLSRNRSERKVFPSSIPSELQV</sequence>
<protein>
    <recommendedName>
        <fullName evidence="4">RING-type E3 ubiquitin transferase</fullName>
        <ecNumber evidence="4">2.3.2.27</ecNumber>
    </recommendedName>
</protein>
<evidence type="ECO:0000256" key="13">
    <source>
        <dbReference type="ARBA" id="ARBA00024209"/>
    </source>
</evidence>